<keyword evidence="2" id="KW-0812">Transmembrane</keyword>
<dbReference type="EMBL" id="MPDP01000275">
    <property type="protein sequence ID" value="KAK1458792.1"/>
    <property type="molecule type" value="Genomic_DNA"/>
</dbReference>
<proteinExistence type="predicted"/>
<keyword evidence="4" id="KW-1185">Reference proteome</keyword>
<accession>A0AAI9UKM9</accession>
<keyword evidence="2" id="KW-0472">Membrane</keyword>
<feature type="compositionally biased region" description="Low complexity" evidence="1">
    <location>
        <begin position="130"/>
        <end position="143"/>
    </location>
</feature>
<reference evidence="3" key="1">
    <citation type="submission" date="2016-11" db="EMBL/GenBank/DDBJ databases">
        <title>The genome sequence of Colletotrichum cuscutae.</title>
        <authorList>
            <person name="Baroncelli R."/>
        </authorList>
    </citation>
    <scope>NUCLEOTIDE SEQUENCE</scope>
    <source>
        <strain evidence="3">IMI 304802</strain>
    </source>
</reference>
<evidence type="ECO:0000256" key="1">
    <source>
        <dbReference type="SAM" id="MobiDB-lite"/>
    </source>
</evidence>
<evidence type="ECO:0000313" key="3">
    <source>
        <dbReference type="EMBL" id="KAK1458792.1"/>
    </source>
</evidence>
<evidence type="ECO:0000313" key="4">
    <source>
        <dbReference type="Proteomes" id="UP001239213"/>
    </source>
</evidence>
<protein>
    <submittedName>
        <fullName evidence="3">Uncharacterized protein</fullName>
    </submittedName>
</protein>
<feature type="transmembrane region" description="Helical" evidence="2">
    <location>
        <begin position="20"/>
        <end position="37"/>
    </location>
</feature>
<evidence type="ECO:0000256" key="2">
    <source>
        <dbReference type="SAM" id="Phobius"/>
    </source>
</evidence>
<name>A0AAI9UKM9_9PEZI</name>
<feature type="region of interest" description="Disordered" evidence="1">
    <location>
        <begin position="229"/>
        <end position="257"/>
    </location>
</feature>
<dbReference type="AlphaFoldDB" id="A0AAI9UKM9"/>
<keyword evidence="2" id="KW-1133">Transmembrane helix</keyword>
<sequence length="257" mass="28754">MTGPRPRQSDIGKRETRFFAKYNFYLIHLLVTAANAVPVPSLHTYNQTTQIHICPLLPPNNYKSEATILLFSMPVIGLVAIYLEESQGNGNTSYFTQNTPGYGIRTAEHRDEREEGGPSSRDPWRSATHPSFSSSLPSLPSVSSVLGPPTNTYSNSNSLYNNSLARMTYLPASKTPSIHPFIHPPPTRAASGTGQARHRKIRESVKKKKKGRVAFVDPASHDWVMYGYKQGQPPPDISEEDTRADPNTQHMFNRYIR</sequence>
<dbReference type="Proteomes" id="UP001239213">
    <property type="component" value="Unassembled WGS sequence"/>
</dbReference>
<organism evidence="3 4">
    <name type="scientific">Colletotrichum cuscutae</name>
    <dbReference type="NCBI Taxonomy" id="1209917"/>
    <lineage>
        <taxon>Eukaryota</taxon>
        <taxon>Fungi</taxon>
        <taxon>Dikarya</taxon>
        <taxon>Ascomycota</taxon>
        <taxon>Pezizomycotina</taxon>
        <taxon>Sordariomycetes</taxon>
        <taxon>Hypocreomycetidae</taxon>
        <taxon>Glomerellales</taxon>
        <taxon>Glomerellaceae</taxon>
        <taxon>Colletotrichum</taxon>
        <taxon>Colletotrichum acutatum species complex</taxon>
    </lineage>
</organism>
<feature type="transmembrane region" description="Helical" evidence="2">
    <location>
        <begin position="66"/>
        <end position="83"/>
    </location>
</feature>
<gene>
    <name evidence="3" type="ORF">CCUS01_09046</name>
</gene>
<feature type="region of interest" description="Disordered" evidence="1">
    <location>
        <begin position="108"/>
        <end position="143"/>
    </location>
</feature>
<comment type="caution">
    <text evidence="3">The sequence shown here is derived from an EMBL/GenBank/DDBJ whole genome shotgun (WGS) entry which is preliminary data.</text>
</comment>